<reference evidence="5 6" key="1">
    <citation type="submission" date="2019-09" db="EMBL/GenBank/DDBJ databases">
        <authorList>
            <person name="Chandra G."/>
            <person name="Truman W A."/>
        </authorList>
    </citation>
    <scope>NUCLEOTIDE SEQUENCE [LARGE SCALE GENOMIC DNA]</scope>
    <source>
        <strain evidence="5">PS862</strain>
    </source>
</reference>
<dbReference type="EMBL" id="CABVII010000018">
    <property type="protein sequence ID" value="VVP21468.1"/>
    <property type="molecule type" value="Genomic_DNA"/>
</dbReference>
<dbReference type="GO" id="GO:0030288">
    <property type="term" value="C:outer membrane-bounded periplasmic space"/>
    <property type="evidence" value="ECO:0007669"/>
    <property type="project" value="TreeGrafter"/>
</dbReference>
<dbReference type="InterPro" id="IPR049784">
    <property type="entry name" value="ChvE-like"/>
</dbReference>
<evidence type="ECO:0000256" key="3">
    <source>
        <dbReference type="ARBA" id="ARBA00022729"/>
    </source>
</evidence>
<keyword evidence="3" id="KW-0732">Signal</keyword>
<dbReference type="RefSeq" id="WP_150746510.1">
    <property type="nucleotide sequence ID" value="NZ_CABVHE010000031.1"/>
</dbReference>
<dbReference type="PANTHER" id="PTHR30036">
    <property type="entry name" value="D-XYLOSE-BINDING PERIPLASMIC PROTEIN"/>
    <property type="match status" value="1"/>
</dbReference>
<dbReference type="GO" id="GO:0055085">
    <property type="term" value="P:transmembrane transport"/>
    <property type="evidence" value="ECO:0007669"/>
    <property type="project" value="UniProtKB-ARBA"/>
</dbReference>
<proteinExistence type="inferred from homology"/>
<protein>
    <submittedName>
        <fullName evidence="5">Multiple sugar-binding periplasmic receptor ChvE</fullName>
    </submittedName>
</protein>
<evidence type="ECO:0000256" key="2">
    <source>
        <dbReference type="ARBA" id="ARBA00007639"/>
    </source>
</evidence>
<accession>A0A5E7M8S8</accession>
<dbReference type="GO" id="GO:0030246">
    <property type="term" value="F:carbohydrate binding"/>
    <property type="evidence" value="ECO:0007669"/>
    <property type="project" value="TreeGrafter"/>
</dbReference>
<dbReference type="InterPro" id="IPR050555">
    <property type="entry name" value="Bact_Solute-Bind_Prot2"/>
</dbReference>
<feature type="domain" description="Periplasmic binding protein" evidence="4">
    <location>
        <begin position="31"/>
        <end position="307"/>
    </location>
</feature>
<evidence type="ECO:0000256" key="1">
    <source>
        <dbReference type="ARBA" id="ARBA00004418"/>
    </source>
</evidence>
<gene>
    <name evidence="5" type="primary">chvE</name>
    <name evidence="5" type="ORF">PS862_03877</name>
</gene>
<evidence type="ECO:0000313" key="5">
    <source>
        <dbReference type="EMBL" id="VVP21468.1"/>
    </source>
</evidence>
<dbReference type="Gene3D" id="3.40.50.2300">
    <property type="match status" value="2"/>
</dbReference>
<name>A0A5E7M8S8_PSEFL</name>
<keyword evidence="5" id="KW-0675">Receptor</keyword>
<organism evidence="5 6">
    <name type="scientific">Pseudomonas fluorescens</name>
    <dbReference type="NCBI Taxonomy" id="294"/>
    <lineage>
        <taxon>Bacteria</taxon>
        <taxon>Pseudomonadati</taxon>
        <taxon>Pseudomonadota</taxon>
        <taxon>Gammaproteobacteria</taxon>
        <taxon>Pseudomonadales</taxon>
        <taxon>Pseudomonadaceae</taxon>
        <taxon>Pseudomonas</taxon>
    </lineage>
</organism>
<dbReference type="OrthoDB" id="9773673at2"/>
<dbReference type="PANTHER" id="PTHR30036:SF1">
    <property type="entry name" value="D-XYLOSE-BINDING PERIPLASMIC PROTEIN"/>
    <property type="match status" value="1"/>
</dbReference>
<comment type="subcellular location">
    <subcellularLocation>
        <location evidence="1">Periplasm</location>
    </subcellularLocation>
</comment>
<dbReference type="NCBIfam" id="NF040907">
    <property type="entry name" value="ChvE"/>
    <property type="match status" value="1"/>
</dbReference>
<evidence type="ECO:0000313" key="6">
    <source>
        <dbReference type="Proteomes" id="UP000385207"/>
    </source>
</evidence>
<dbReference type="Proteomes" id="UP000385207">
    <property type="component" value="Unassembled WGS sequence"/>
</dbReference>
<evidence type="ECO:0000259" key="4">
    <source>
        <dbReference type="Pfam" id="PF13407"/>
    </source>
</evidence>
<dbReference type="Pfam" id="PF13407">
    <property type="entry name" value="Peripla_BP_4"/>
    <property type="match status" value="1"/>
</dbReference>
<dbReference type="CDD" id="cd19994">
    <property type="entry name" value="PBP1_ChvE"/>
    <property type="match status" value="1"/>
</dbReference>
<dbReference type="AlphaFoldDB" id="A0A5E7M8S8"/>
<comment type="similarity">
    <text evidence="2">Belongs to the bacterial solute-binding protein 2 family.</text>
</comment>
<sequence precursor="true">MHKIIKVAAAVVLGLAVSACDKTENSTKGTIGIAMPSKTEARWVSDGSSIVDSLKKLGYDTDLQYAQYEAPTQLSQIENMMVKGIKGLIVAPIDGTTMADVLKQAKEKGIKVISYDRLIRNTKDFDYYVTFDNYRTGVLQGQSIVDKLQLKQGKGPFNLEIFAGSTDDNNAHVVYAGVMSQLKPYIDSGKLVIRSGQQSIDKVATPNWDGAQAQARMDNLLSAFYGTAHLDAVLAMNDQIANGVVSSLRGVGYGTGKAAMPIVTGQDAEISSIKSIIRGDQSSTIFKDTRALAEAAAQMIDASLTGKTVVVNDSTSYDNGSMIVPTQLLTPQLVDGDNWQKVLVDDTKFYTPEQLR</sequence>
<dbReference type="PROSITE" id="PS51257">
    <property type="entry name" value="PROKAR_LIPOPROTEIN"/>
    <property type="match status" value="1"/>
</dbReference>
<dbReference type="InterPro" id="IPR025997">
    <property type="entry name" value="SBP_2_dom"/>
</dbReference>
<dbReference type="InterPro" id="IPR028082">
    <property type="entry name" value="Peripla_BP_I"/>
</dbReference>
<dbReference type="SUPFAM" id="SSF53822">
    <property type="entry name" value="Periplasmic binding protein-like I"/>
    <property type="match status" value="1"/>
</dbReference>